<dbReference type="OrthoDB" id="1422751at2759"/>
<name>A0A9Q1QJS6_9CARY</name>
<accession>A0A9Q1QJS6</accession>
<gene>
    <name evidence="3" type="ORF">Cgig2_029911</name>
</gene>
<feature type="domain" description="Transposase-associated" evidence="2">
    <location>
        <begin position="4"/>
        <end position="73"/>
    </location>
</feature>
<evidence type="ECO:0000256" key="1">
    <source>
        <dbReference type="SAM" id="MobiDB-lite"/>
    </source>
</evidence>
<dbReference type="AlphaFoldDB" id="A0A9Q1QJS6"/>
<evidence type="ECO:0000313" key="3">
    <source>
        <dbReference type="EMBL" id="KAJ8444136.1"/>
    </source>
</evidence>
<evidence type="ECO:0000259" key="2">
    <source>
        <dbReference type="Pfam" id="PF13963"/>
    </source>
</evidence>
<sequence length="167" mass="19164">MDSRWVELPNDHPDYLNDAVKFIKLTKENLVDGRTRCLCRRCKVDKWVPIAEVKQHILFKGFYKEYKHFIFHGQWDILDQVKDRESTSRKINNDQPNFVGRKRTLKALGTKSSGTAQPLTHPSFSTATAQPAMRLDLKRPTHPSPFMTPAEPLGQKPPDLAPATQVQ</sequence>
<reference evidence="3" key="1">
    <citation type="submission" date="2022-04" db="EMBL/GenBank/DDBJ databases">
        <title>Carnegiea gigantea Genome sequencing and assembly v2.</title>
        <authorList>
            <person name="Copetti D."/>
            <person name="Sanderson M.J."/>
            <person name="Burquez A."/>
            <person name="Wojciechowski M.F."/>
        </authorList>
    </citation>
    <scope>NUCLEOTIDE SEQUENCE</scope>
    <source>
        <strain evidence="3">SGP5-SGP5p</strain>
        <tissue evidence="3">Aerial part</tissue>
    </source>
</reference>
<feature type="region of interest" description="Disordered" evidence="1">
    <location>
        <begin position="111"/>
        <end position="167"/>
    </location>
</feature>
<proteinExistence type="predicted"/>
<comment type="caution">
    <text evidence="3">The sequence shown here is derived from an EMBL/GenBank/DDBJ whole genome shotgun (WGS) entry which is preliminary data.</text>
</comment>
<keyword evidence="4" id="KW-1185">Reference proteome</keyword>
<protein>
    <recommendedName>
        <fullName evidence="2">Transposase-associated domain-containing protein</fullName>
    </recommendedName>
</protein>
<feature type="compositionally biased region" description="Polar residues" evidence="1">
    <location>
        <begin position="111"/>
        <end position="129"/>
    </location>
</feature>
<organism evidence="3 4">
    <name type="scientific">Carnegiea gigantea</name>
    <dbReference type="NCBI Taxonomy" id="171969"/>
    <lineage>
        <taxon>Eukaryota</taxon>
        <taxon>Viridiplantae</taxon>
        <taxon>Streptophyta</taxon>
        <taxon>Embryophyta</taxon>
        <taxon>Tracheophyta</taxon>
        <taxon>Spermatophyta</taxon>
        <taxon>Magnoliopsida</taxon>
        <taxon>eudicotyledons</taxon>
        <taxon>Gunneridae</taxon>
        <taxon>Pentapetalae</taxon>
        <taxon>Caryophyllales</taxon>
        <taxon>Cactineae</taxon>
        <taxon>Cactaceae</taxon>
        <taxon>Cactoideae</taxon>
        <taxon>Echinocereeae</taxon>
        <taxon>Carnegiea</taxon>
    </lineage>
</organism>
<dbReference type="Pfam" id="PF13963">
    <property type="entry name" value="Transpos_assoc"/>
    <property type="match status" value="1"/>
</dbReference>
<evidence type="ECO:0000313" key="4">
    <source>
        <dbReference type="Proteomes" id="UP001153076"/>
    </source>
</evidence>
<dbReference type="EMBL" id="JAKOGI010000105">
    <property type="protein sequence ID" value="KAJ8444136.1"/>
    <property type="molecule type" value="Genomic_DNA"/>
</dbReference>
<dbReference type="InterPro" id="IPR029480">
    <property type="entry name" value="Transpos_assoc"/>
</dbReference>
<dbReference type="Proteomes" id="UP001153076">
    <property type="component" value="Unassembled WGS sequence"/>
</dbReference>